<evidence type="ECO:0000256" key="5">
    <source>
        <dbReference type="ARBA" id="ARBA00012232"/>
    </source>
</evidence>
<comment type="caution">
    <text evidence="16">The sequence shown here is derived from an EMBL/GenBank/DDBJ whole genome shotgun (WGS) entry which is preliminary data.</text>
</comment>
<dbReference type="SUPFAM" id="SSF55594">
    <property type="entry name" value="HPr-like"/>
    <property type="match status" value="1"/>
</dbReference>
<name>A0A918UB44_9NEIS</name>
<dbReference type="Gene3D" id="3.50.30.10">
    <property type="entry name" value="Phosphohistidine domain"/>
    <property type="match status" value="1"/>
</dbReference>
<dbReference type="GO" id="GO:0005737">
    <property type="term" value="C:cytoplasm"/>
    <property type="evidence" value="ECO:0007669"/>
    <property type="project" value="UniProtKB-SubCell"/>
</dbReference>
<sequence length="837" mass="87144">MSTSAHHRERVLCAPLSGTLVPLAEVPDPVFSEKMLGDGIAIFPAGDRLVAPCDGTVTQIHAAHHALTLSTDEGIDILMHIGLDTVLLKGEGFALLVGQGERVAAGTPLIEFDMDFLKSRARSIVTPVIVLGGGTLAGAGSPGNFVSAGFDPVLRLVPDTASAERDTPAPAAQRAESEPIRVAGPAGLHARPCAVIAAIAKTFASDIRLECRGDSANAKSVVSLMGLSVVFGDTVRLVAEGPDADAAIAALRQPAAGDPHEAAPVATPIAPRPLAGGEPGLLCGFGACAGIAVGQSYRLSAQDVSVAETGSGEEHEHSALAAALTTARLQLDELARTGGADGAGIFAAHQALLEDPDVLDRAQAGIRTGQSAAFAWKQAFTLCADRIAALPNPAQAARADDLRDIGLRVLRILTGTQLSMPDLPEGSILIAEELTPSLTAGLDRTRVAGLCTIGGSPTSHVAILARSLDIPAVVGIDPAALALENGTPVILDGERGTLHAAPDEDALGRAVARRAEQQRMRASAHREAAQEAVTTDGHRVEVVANIGGLDDAEQGLANGAEGVGLLRSEYLFLQRADAPSEEMQAEAYAGIARAVGTDRPLVIRTLDVGGDKPLGYLPMPAEDNPFLGVRGIRLGLARPDILRTQLRAILRAAPVTRLCIMFPMIATLGELRRCKAMVEEERARLGMPPVRIGIMVEVPSAAILAEQFAREADFFSIGTNDLTQYTLAMDRNHPALGNEADALDPAVLHLIRQTVDAAHRHGKWVGVCGGLASDPLAVPLLIGLGVDELSVSVPSIPQIKALVRRHAKSECEALATEVLSLGTAAEVRTRLTKAVKD</sequence>
<dbReference type="InterPro" id="IPR000032">
    <property type="entry name" value="HPr-like"/>
</dbReference>
<dbReference type="Pfam" id="PF00391">
    <property type="entry name" value="PEP-utilizers"/>
    <property type="match status" value="1"/>
</dbReference>
<dbReference type="GO" id="GO:0009401">
    <property type="term" value="P:phosphoenolpyruvate-dependent sugar phosphotransferase system"/>
    <property type="evidence" value="ECO:0007669"/>
    <property type="project" value="UniProtKB-KW"/>
</dbReference>
<keyword evidence="8" id="KW-0762">Sugar transport</keyword>
<keyword evidence="13" id="KW-0460">Magnesium</keyword>
<evidence type="ECO:0000256" key="10">
    <source>
        <dbReference type="ARBA" id="ARBA00022683"/>
    </source>
</evidence>
<dbReference type="PANTHER" id="PTHR46244">
    <property type="entry name" value="PHOSPHOENOLPYRUVATE-PROTEIN PHOSPHOTRANSFERASE"/>
    <property type="match status" value="1"/>
</dbReference>
<dbReference type="GO" id="GO:0008965">
    <property type="term" value="F:phosphoenolpyruvate-protein phosphotransferase activity"/>
    <property type="evidence" value="ECO:0007669"/>
    <property type="project" value="UniProtKB-EC"/>
</dbReference>
<dbReference type="Gene3D" id="2.70.70.10">
    <property type="entry name" value="Glucose Permease (Domain IIA)"/>
    <property type="match status" value="1"/>
</dbReference>
<dbReference type="InterPro" id="IPR008731">
    <property type="entry name" value="PTS_EIN"/>
</dbReference>
<feature type="domain" description="HPr" evidence="15">
    <location>
        <begin position="175"/>
        <end position="262"/>
    </location>
</feature>
<dbReference type="InterPro" id="IPR008279">
    <property type="entry name" value="PEP-util_enz_mobile_dom"/>
</dbReference>
<dbReference type="SUPFAM" id="SSF47831">
    <property type="entry name" value="Enzyme I of the PEP:sugar phosphotransferase system HPr-binding (sub)domain"/>
    <property type="match status" value="1"/>
</dbReference>
<evidence type="ECO:0000313" key="17">
    <source>
        <dbReference type="Proteomes" id="UP000645257"/>
    </source>
</evidence>
<keyword evidence="7" id="KW-0963">Cytoplasm</keyword>
<dbReference type="PROSITE" id="PS51093">
    <property type="entry name" value="PTS_EIIA_TYPE_1"/>
    <property type="match status" value="1"/>
</dbReference>
<organism evidence="16 17">
    <name type="scientific">Paludibacterium paludis</name>
    <dbReference type="NCBI Taxonomy" id="1225769"/>
    <lineage>
        <taxon>Bacteria</taxon>
        <taxon>Pseudomonadati</taxon>
        <taxon>Pseudomonadota</taxon>
        <taxon>Betaproteobacteria</taxon>
        <taxon>Neisseriales</taxon>
        <taxon>Chromobacteriaceae</taxon>
        <taxon>Paludibacterium</taxon>
    </lineage>
</organism>
<gene>
    <name evidence="16" type="ORF">GCM10011289_24210</name>
</gene>
<evidence type="ECO:0000256" key="8">
    <source>
        <dbReference type="ARBA" id="ARBA00022597"/>
    </source>
</evidence>
<dbReference type="InterPro" id="IPR015813">
    <property type="entry name" value="Pyrv/PenolPyrv_kinase-like_dom"/>
</dbReference>
<evidence type="ECO:0000256" key="11">
    <source>
        <dbReference type="ARBA" id="ARBA00022723"/>
    </source>
</evidence>
<keyword evidence="12" id="KW-0418">Kinase</keyword>
<evidence type="ECO:0000256" key="9">
    <source>
        <dbReference type="ARBA" id="ARBA00022679"/>
    </source>
</evidence>
<protein>
    <recommendedName>
        <fullName evidence="5">phosphoenolpyruvate--protein phosphotransferase</fullName>
        <ecNumber evidence="5">2.7.3.9</ecNumber>
    </recommendedName>
</protein>
<evidence type="ECO:0000256" key="7">
    <source>
        <dbReference type="ARBA" id="ARBA00022490"/>
    </source>
</evidence>
<dbReference type="InterPro" id="IPR040442">
    <property type="entry name" value="Pyrv_kinase-like_dom_sf"/>
</dbReference>
<evidence type="ECO:0000256" key="12">
    <source>
        <dbReference type="ARBA" id="ARBA00022777"/>
    </source>
</evidence>
<dbReference type="RefSeq" id="WP_189534662.1">
    <property type="nucleotide sequence ID" value="NZ_BMYX01000014.1"/>
</dbReference>
<dbReference type="InterPro" id="IPR000121">
    <property type="entry name" value="PEP_util_C"/>
</dbReference>
<dbReference type="GO" id="GO:0046872">
    <property type="term" value="F:metal ion binding"/>
    <property type="evidence" value="ECO:0007669"/>
    <property type="project" value="UniProtKB-KW"/>
</dbReference>
<reference evidence="16" key="1">
    <citation type="journal article" date="2014" name="Int. J. Syst. Evol. Microbiol.">
        <title>Complete genome sequence of Corynebacterium casei LMG S-19264T (=DSM 44701T), isolated from a smear-ripened cheese.</title>
        <authorList>
            <consortium name="US DOE Joint Genome Institute (JGI-PGF)"/>
            <person name="Walter F."/>
            <person name="Albersmeier A."/>
            <person name="Kalinowski J."/>
            <person name="Ruckert C."/>
        </authorList>
    </citation>
    <scope>NUCLEOTIDE SEQUENCE</scope>
    <source>
        <strain evidence="16">KCTC 32182</strain>
    </source>
</reference>
<evidence type="ECO:0000256" key="4">
    <source>
        <dbReference type="ARBA" id="ARBA00007837"/>
    </source>
</evidence>
<reference evidence="16" key="2">
    <citation type="submission" date="2020-09" db="EMBL/GenBank/DDBJ databases">
        <authorList>
            <person name="Sun Q."/>
            <person name="Kim S."/>
        </authorList>
    </citation>
    <scope>NUCLEOTIDE SEQUENCE</scope>
    <source>
        <strain evidence="16">KCTC 32182</strain>
    </source>
</reference>
<comment type="cofactor">
    <cofactor evidence="2">
        <name>Mg(2+)</name>
        <dbReference type="ChEBI" id="CHEBI:18420"/>
    </cofactor>
</comment>
<dbReference type="EC" id="2.7.3.9" evidence="5"/>
<dbReference type="Gene3D" id="3.20.20.60">
    <property type="entry name" value="Phosphoenolpyruvate-binding domains"/>
    <property type="match status" value="1"/>
</dbReference>
<dbReference type="Pfam" id="PF00358">
    <property type="entry name" value="PTS_EIIA_1"/>
    <property type="match status" value="1"/>
</dbReference>
<dbReference type="GO" id="GO:0016301">
    <property type="term" value="F:kinase activity"/>
    <property type="evidence" value="ECO:0007669"/>
    <property type="project" value="UniProtKB-KW"/>
</dbReference>
<dbReference type="CDD" id="cd00367">
    <property type="entry name" value="PTS-HPr_like"/>
    <property type="match status" value="1"/>
</dbReference>
<proteinExistence type="inferred from homology"/>
<accession>A0A918UB44</accession>
<dbReference type="SUPFAM" id="SSF51261">
    <property type="entry name" value="Duplicated hybrid motif"/>
    <property type="match status" value="1"/>
</dbReference>
<dbReference type="PANTHER" id="PTHR46244:SF6">
    <property type="entry name" value="PHOSPHOENOLPYRUVATE-PROTEIN PHOSPHOTRANSFERASE"/>
    <property type="match status" value="1"/>
</dbReference>
<dbReference type="Proteomes" id="UP000645257">
    <property type="component" value="Unassembled WGS sequence"/>
</dbReference>
<keyword evidence="11" id="KW-0479">Metal-binding</keyword>
<comment type="similarity">
    <text evidence="4">Belongs to the PEP-utilizing enzyme family.</text>
</comment>
<evidence type="ECO:0000256" key="1">
    <source>
        <dbReference type="ARBA" id="ARBA00000683"/>
    </source>
</evidence>
<feature type="domain" description="PTS EIIA type-1" evidence="14">
    <location>
        <begin position="28"/>
        <end position="132"/>
    </location>
</feature>
<dbReference type="Pfam" id="PF00381">
    <property type="entry name" value="PTS-HPr"/>
    <property type="match status" value="1"/>
</dbReference>
<dbReference type="InterPro" id="IPR001127">
    <property type="entry name" value="PTS_EIIA_1_perm"/>
</dbReference>
<dbReference type="EMBL" id="BMYX01000014">
    <property type="protein sequence ID" value="GGY19898.1"/>
    <property type="molecule type" value="Genomic_DNA"/>
</dbReference>
<comment type="catalytic activity">
    <reaction evidence="1">
        <text>L-histidyl-[protein] + phosphoenolpyruvate = N(pros)-phospho-L-histidyl-[protein] + pyruvate</text>
        <dbReference type="Rhea" id="RHEA:23880"/>
        <dbReference type="Rhea" id="RHEA-COMP:9745"/>
        <dbReference type="Rhea" id="RHEA-COMP:9746"/>
        <dbReference type="ChEBI" id="CHEBI:15361"/>
        <dbReference type="ChEBI" id="CHEBI:29979"/>
        <dbReference type="ChEBI" id="CHEBI:58702"/>
        <dbReference type="ChEBI" id="CHEBI:64837"/>
        <dbReference type="EC" id="2.7.3.9"/>
    </reaction>
</comment>
<dbReference type="InterPro" id="IPR036637">
    <property type="entry name" value="Phosphohistidine_dom_sf"/>
</dbReference>
<keyword evidence="9" id="KW-0808">Transferase</keyword>
<dbReference type="PRINTS" id="PR01736">
    <property type="entry name" value="PHPHTRNFRASE"/>
</dbReference>
<dbReference type="Gene3D" id="1.10.274.10">
    <property type="entry name" value="PtsI, HPr-binding domain"/>
    <property type="match status" value="1"/>
</dbReference>
<dbReference type="PROSITE" id="PS00742">
    <property type="entry name" value="PEP_ENZYMES_2"/>
    <property type="match status" value="1"/>
</dbReference>
<dbReference type="InterPro" id="IPR023151">
    <property type="entry name" value="PEP_util_CS"/>
</dbReference>
<keyword evidence="17" id="KW-1185">Reference proteome</keyword>
<dbReference type="NCBIfam" id="TIGR01003">
    <property type="entry name" value="PTS_HPr_family"/>
    <property type="match status" value="1"/>
</dbReference>
<dbReference type="PROSITE" id="PS00371">
    <property type="entry name" value="PTS_EIIA_TYPE_1_HIS"/>
    <property type="match status" value="1"/>
</dbReference>
<keyword evidence="10" id="KW-0598">Phosphotransferase system</keyword>
<dbReference type="PRINTS" id="PR00107">
    <property type="entry name" value="PHOSPHOCPHPR"/>
</dbReference>
<dbReference type="InterPro" id="IPR035895">
    <property type="entry name" value="HPr-like_sf"/>
</dbReference>
<evidence type="ECO:0000256" key="6">
    <source>
        <dbReference type="ARBA" id="ARBA00022448"/>
    </source>
</evidence>
<evidence type="ECO:0000256" key="13">
    <source>
        <dbReference type="ARBA" id="ARBA00022842"/>
    </source>
</evidence>
<evidence type="ECO:0000256" key="2">
    <source>
        <dbReference type="ARBA" id="ARBA00001946"/>
    </source>
</evidence>
<dbReference type="Gene3D" id="3.30.1340.10">
    <property type="entry name" value="HPr-like"/>
    <property type="match status" value="1"/>
</dbReference>
<dbReference type="NCBIfam" id="TIGR01417">
    <property type="entry name" value="PTS_I_fam"/>
    <property type="match status" value="1"/>
</dbReference>
<dbReference type="Pfam" id="PF02896">
    <property type="entry name" value="PEP-utilizers_C"/>
    <property type="match status" value="1"/>
</dbReference>
<dbReference type="NCBIfam" id="TIGR00830">
    <property type="entry name" value="PTBA"/>
    <property type="match status" value="1"/>
</dbReference>
<dbReference type="InterPro" id="IPR011055">
    <property type="entry name" value="Dup_hybrid_motif"/>
</dbReference>
<evidence type="ECO:0000259" key="14">
    <source>
        <dbReference type="PROSITE" id="PS51093"/>
    </source>
</evidence>
<dbReference type="FunFam" id="2.70.70.10:FF:000001">
    <property type="entry name" value="PTS system glucose-specific IIA component"/>
    <property type="match status" value="1"/>
</dbReference>
<evidence type="ECO:0000313" key="16">
    <source>
        <dbReference type="EMBL" id="GGY19898.1"/>
    </source>
</evidence>
<dbReference type="InterPro" id="IPR036618">
    <property type="entry name" value="PtsI_HPr-bd_sf"/>
</dbReference>
<keyword evidence="6" id="KW-0813">Transport</keyword>
<dbReference type="PROSITE" id="PS51350">
    <property type="entry name" value="PTS_HPR_DOM"/>
    <property type="match status" value="1"/>
</dbReference>
<dbReference type="Pfam" id="PF05524">
    <property type="entry name" value="PEP-utilisers_N"/>
    <property type="match status" value="1"/>
</dbReference>
<dbReference type="InterPro" id="IPR050499">
    <property type="entry name" value="PEP-utilizing_PTS_enzyme"/>
</dbReference>
<comment type="subcellular location">
    <subcellularLocation>
        <location evidence="3">Cytoplasm</location>
    </subcellularLocation>
</comment>
<evidence type="ECO:0000256" key="3">
    <source>
        <dbReference type="ARBA" id="ARBA00004496"/>
    </source>
</evidence>
<dbReference type="SUPFAM" id="SSF52009">
    <property type="entry name" value="Phosphohistidine domain"/>
    <property type="match status" value="1"/>
</dbReference>
<evidence type="ECO:0000259" key="15">
    <source>
        <dbReference type="PROSITE" id="PS51350"/>
    </source>
</evidence>
<dbReference type="SUPFAM" id="SSF51621">
    <property type="entry name" value="Phosphoenolpyruvate/pyruvate domain"/>
    <property type="match status" value="1"/>
</dbReference>
<dbReference type="AlphaFoldDB" id="A0A918UB44"/>
<dbReference type="InterPro" id="IPR006318">
    <property type="entry name" value="PTS_EI-like"/>
</dbReference>